<keyword evidence="13" id="KW-1185">Reference proteome</keyword>
<evidence type="ECO:0000256" key="1">
    <source>
        <dbReference type="ARBA" id="ARBA00010457"/>
    </source>
</evidence>
<keyword evidence="10" id="KW-0732">Signal</keyword>
<evidence type="ECO:0000256" key="3">
    <source>
        <dbReference type="ARBA" id="ARBA00022833"/>
    </source>
</evidence>
<dbReference type="GO" id="GO:0004784">
    <property type="term" value="F:superoxide dismutase activity"/>
    <property type="evidence" value="ECO:0007669"/>
    <property type="project" value="UniProtKB-EC"/>
</dbReference>
<keyword evidence="7" id="KW-1015">Disulfide bond</keyword>
<evidence type="ECO:0000256" key="2">
    <source>
        <dbReference type="ARBA" id="ARBA00022723"/>
    </source>
</evidence>
<dbReference type="InterPro" id="IPR018152">
    <property type="entry name" value="SOD_Cu/Zn_BS"/>
</dbReference>
<dbReference type="OrthoDB" id="2015551at2759"/>
<feature type="chain" id="PRO_5029716679" description="Superoxide dismutase [Cu-Zn]" evidence="10">
    <location>
        <begin position="19"/>
        <end position="173"/>
    </location>
</feature>
<dbReference type="GO" id="GO:0005507">
    <property type="term" value="F:copper ion binding"/>
    <property type="evidence" value="ECO:0007669"/>
    <property type="project" value="InterPro"/>
</dbReference>
<sequence length="173" mass="18444">MNSKTIVVFLTTCVLSHAGKPLQAICILGQSSKVKGTLILTQLGYGVRIRGKITGLPKGIHGFHVHEYGDESDGCTSYGGHWNPFDRNHGGPRSPVRHAGDLGNIISNSKEVAWVNIFDRQVSLRPNRFSVFGRGIVVHAVGDDLGMGGDAESLVTGNAGSRLACCIIAHRAT</sequence>
<reference evidence="12" key="1">
    <citation type="submission" date="2021-01" db="UniProtKB">
        <authorList>
            <consortium name="EnsemblMetazoa"/>
        </authorList>
    </citation>
    <scope>IDENTIFICATION</scope>
</reference>
<feature type="domain" description="Superoxide dismutase copper/zinc binding" evidence="11">
    <location>
        <begin position="34"/>
        <end position="168"/>
    </location>
</feature>
<evidence type="ECO:0000256" key="5">
    <source>
        <dbReference type="ARBA" id="ARBA00023002"/>
    </source>
</evidence>
<proteinExistence type="inferred from homology"/>
<dbReference type="InterPro" id="IPR036423">
    <property type="entry name" value="SOD-like_Cu/Zn_dom_sf"/>
</dbReference>
<dbReference type="EnsemblMetazoa" id="CLYHEMT018514.1">
    <property type="protein sequence ID" value="CLYHEMP018514.1"/>
    <property type="gene ID" value="CLYHEMG018514"/>
</dbReference>
<comment type="function">
    <text evidence="9">Destroys radicals which are normally produced within the cells and which are toxic to biological systems.</text>
</comment>
<dbReference type="AlphaFoldDB" id="A0A7M5X6X4"/>
<dbReference type="CDD" id="cd00305">
    <property type="entry name" value="Cu-Zn_Superoxide_Dismutase"/>
    <property type="match status" value="1"/>
</dbReference>
<dbReference type="Gene3D" id="2.60.40.200">
    <property type="entry name" value="Superoxide dismutase, copper/zinc binding domain"/>
    <property type="match status" value="1"/>
</dbReference>
<feature type="signal peptide" evidence="10">
    <location>
        <begin position="1"/>
        <end position="18"/>
    </location>
</feature>
<comment type="cofactor">
    <cofactor evidence="9">
        <name>Cu cation</name>
        <dbReference type="ChEBI" id="CHEBI:23378"/>
    </cofactor>
    <text evidence="9">Binds 1 copper ion per subunit.</text>
</comment>
<dbReference type="Proteomes" id="UP000594262">
    <property type="component" value="Unplaced"/>
</dbReference>
<comment type="catalytic activity">
    <reaction evidence="8 9">
        <text>2 superoxide + 2 H(+) = H2O2 + O2</text>
        <dbReference type="Rhea" id="RHEA:20696"/>
        <dbReference type="ChEBI" id="CHEBI:15378"/>
        <dbReference type="ChEBI" id="CHEBI:15379"/>
        <dbReference type="ChEBI" id="CHEBI:16240"/>
        <dbReference type="ChEBI" id="CHEBI:18421"/>
        <dbReference type="EC" id="1.15.1.1"/>
    </reaction>
</comment>
<evidence type="ECO:0000256" key="7">
    <source>
        <dbReference type="ARBA" id="ARBA00023157"/>
    </source>
</evidence>
<dbReference type="InterPro" id="IPR001424">
    <property type="entry name" value="SOD_Cu_Zn_dom"/>
</dbReference>
<protein>
    <recommendedName>
        <fullName evidence="9">Superoxide dismutase [Cu-Zn]</fullName>
        <ecNumber evidence="9">1.15.1.1</ecNumber>
    </recommendedName>
</protein>
<dbReference type="SUPFAM" id="SSF49329">
    <property type="entry name" value="Cu,Zn superoxide dismutase-like"/>
    <property type="match status" value="1"/>
</dbReference>
<comment type="similarity">
    <text evidence="1 9">Belongs to the Cu-Zn superoxide dismutase family.</text>
</comment>
<keyword evidence="2 9" id="KW-0479">Metal-binding</keyword>
<keyword evidence="5 9" id="KW-0560">Oxidoreductase</keyword>
<evidence type="ECO:0000256" key="4">
    <source>
        <dbReference type="ARBA" id="ARBA00022862"/>
    </source>
</evidence>
<accession>A0A7M5X6X4</accession>
<dbReference type="FunFam" id="2.60.40.200:FF:000003">
    <property type="entry name" value="Superoxide dismutase [Cu-Zn], chloroplastic"/>
    <property type="match status" value="1"/>
</dbReference>
<keyword evidence="4" id="KW-0049">Antioxidant</keyword>
<organism evidence="12 13">
    <name type="scientific">Clytia hemisphaerica</name>
    <dbReference type="NCBI Taxonomy" id="252671"/>
    <lineage>
        <taxon>Eukaryota</taxon>
        <taxon>Metazoa</taxon>
        <taxon>Cnidaria</taxon>
        <taxon>Hydrozoa</taxon>
        <taxon>Hydroidolina</taxon>
        <taxon>Leptothecata</taxon>
        <taxon>Obeliida</taxon>
        <taxon>Clytiidae</taxon>
        <taxon>Clytia</taxon>
    </lineage>
</organism>
<dbReference type="GeneID" id="136814956"/>
<evidence type="ECO:0000256" key="9">
    <source>
        <dbReference type="RuleBase" id="RU000393"/>
    </source>
</evidence>
<evidence type="ECO:0000256" key="8">
    <source>
        <dbReference type="ARBA" id="ARBA00049204"/>
    </source>
</evidence>
<dbReference type="EC" id="1.15.1.1" evidence="9"/>
<dbReference type="InterPro" id="IPR024134">
    <property type="entry name" value="SOD_Cu/Zn_/chaperone"/>
</dbReference>
<evidence type="ECO:0000256" key="10">
    <source>
        <dbReference type="SAM" id="SignalP"/>
    </source>
</evidence>
<comment type="cofactor">
    <cofactor evidence="9">
        <name>Zn(2+)</name>
        <dbReference type="ChEBI" id="CHEBI:29105"/>
    </cofactor>
    <text evidence="9">Binds 1 zinc ion per subunit.</text>
</comment>
<dbReference type="Pfam" id="PF00080">
    <property type="entry name" value="Sod_Cu"/>
    <property type="match status" value="1"/>
</dbReference>
<evidence type="ECO:0000313" key="13">
    <source>
        <dbReference type="Proteomes" id="UP000594262"/>
    </source>
</evidence>
<keyword evidence="3 9" id="KW-0862">Zinc</keyword>
<name>A0A7M5X6X4_9CNID</name>
<dbReference type="PROSITE" id="PS00087">
    <property type="entry name" value="SOD_CU_ZN_1"/>
    <property type="match status" value="1"/>
</dbReference>
<evidence type="ECO:0000313" key="12">
    <source>
        <dbReference type="EnsemblMetazoa" id="CLYHEMP018514.1"/>
    </source>
</evidence>
<evidence type="ECO:0000256" key="6">
    <source>
        <dbReference type="ARBA" id="ARBA00023008"/>
    </source>
</evidence>
<dbReference type="PANTHER" id="PTHR10003">
    <property type="entry name" value="SUPEROXIDE DISMUTASE CU-ZN -RELATED"/>
    <property type="match status" value="1"/>
</dbReference>
<dbReference type="PRINTS" id="PR00068">
    <property type="entry name" value="CUZNDISMTASE"/>
</dbReference>
<dbReference type="PROSITE" id="PS00332">
    <property type="entry name" value="SOD_CU_ZN_2"/>
    <property type="match status" value="1"/>
</dbReference>
<dbReference type="RefSeq" id="XP_066927482.1">
    <property type="nucleotide sequence ID" value="XM_067071381.1"/>
</dbReference>
<evidence type="ECO:0000259" key="11">
    <source>
        <dbReference type="Pfam" id="PF00080"/>
    </source>
</evidence>
<keyword evidence="6 9" id="KW-0186">Copper</keyword>